<proteinExistence type="predicted"/>
<dbReference type="KEGG" id="tva:4751784"/>
<evidence type="ECO:0000313" key="2">
    <source>
        <dbReference type="Proteomes" id="UP000001542"/>
    </source>
</evidence>
<name>A2FM17_TRIV3</name>
<protein>
    <submittedName>
        <fullName evidence="1">Uncharacterized protein</fullName>
    </submittedName>
</protein>
<dbReference type="Proteomes" id="UP000001542">
    <property type="component" value="Unassembled WGS sequence"/>
</dbReference>
<dbReference type="AlphaFoldDB" id="A2FM17"/>
<keyword evidence="2" id="KW-1185">Reference proteome</keyword>
<dbReference type="VEuPathDB" id="TrichDB:TVAG_151050"/>
<gene>
    <name evidence="1" type="ORF">TVAG_151050</name>
</gene>
<organism evidence="1 2">
    <name type="scientific">Trichomonas vaginalis (strain ATCC PRA-98 / G3)</name>
    <dbReference type="NCBI Taxonomy" id="412133"/>
    <lineage>
        <taxon>Eukaryota</taxon>
        <taxon>Metamonada</taxon>
        <taxon>Parabasalia</taxon>
        <taxon>Trichomonadida</taxon>
        <taxon>Trichomonadidae</taxon>
        <taxon>Trichomonas</taxon>
    </lineage>
</organism>
<dbReference type="RefSeq" id="XP_001306988.1">
    <property type="nucleotide sequence ID" value="XM_001306987.1"/>
</dbReference>
<dbReference type="EMBL" id="DS113878">
    <property type="protein sequence ID" value="EAX94058.1"/>
    <property type="molecule type" value="Genomic_DNA"/>
</dbReference>
<accession>A2FM17</accession>
<reference evidence="1" key="1">
    <citation type="submission" date="2006-10" db="EMBL/GenBank/DDBJ databases">
        <authorList>
            <person name="Amadeo P."/>
            <person name="Zhao Q."/>
            <person name="Wortman J."/>
            <person name="Fraser-Liggett C."/>
            <person name="Carlton J."/>
        </authorList>
    </citation>
    <scope>NUCLEOTIDE SEQUENCE</scope>
    <source>
        <strain evidence="1">G3</strain>
    </source>
</reference>
<sequence>MTEGHDTSYYNRIAFIIDTEFTEENFEQYKYSSYIDELSSYLAQNDERSSLLLSLLYEFDKIQNILILIPKLLEDILEKTLRFILLSFKHQQTHENTNSISETAFFVSKLLLNDINQQCKCIIYEILSNSVNFGIEFISEDFIHFVVQNYYASIENNSTRCLCDHIIIFMACFLDKLRDTAPEDLIRLLFEWWLNANTNYISTLQYLLPIIKSHLDIFIEHCHKRYDFFERILSNPLNSLPKEQIRKYYEDLTDFFKLIVSNSTHRFYLKLLKMGFLQIISNILNIFESDNFGIIHKRIYSIIGIMMSQSPTIADFFAENIEIFHKLIPQNISEISSEQKHCVLKLFSKSSPLLSIQSVKNIFGSTDFLQILIWGILEYHQKLGKNCILGLTKLLDNYPNCQVAVLVYDEINESDLFDDYFDSDIDNEEFETAMDNFIDLFEKIPENSQQIAS</sequence>
<evidence type="ECO:0000313" key="1">
    <source>
        <dbReference type="EMBL" id="EAX94058.1"/>
    </source>
</evidence>
<dbReference type="VEuPathDB" id="TrichDB:TVAGG3_0165800"/>
<dbReference type="SMR" id="A2FM17"/>
<dbReference type="InParanoid" id="A2FM17"/>
<reference evidence="1" key="2">
    <citation type="journal article" date="2007" name="Science">
        <title>Draft genome sequence of the sexually transmitted pathogen Trichomonas vaginalis.</title>
        <authorList>
            <person name="Carlton J.M."/>
            <person name="Hirt R.P."/>
            <person name="Silva J.C."/>
            <person name="Delcher A.L."/>
            <person name="Schatz M."/>
            <person name="Zhao Q."/>
            <person name="Wortman J.R."/>
            <person name="Bidwell S.L."/>
            <person name="Alsmark U.C.M."/>
            <person name="Besteiro S."/>
            <person name="Sicheritz-Ponten T."/>
            <person name="Noel C.J."/>
            <person name="Dacks J.B."/>
            <person name="Foster P.G."/>
            <person name="Simillion C."/>
            <person name="Van de Peer Y."/>
            <person name="Miranda-Saavedra D."/>
            <person name="Barton G.J."/>
            <person name="Westrop G.D."/>
            <person name="Mueller S."/>
            <person name="Dessi D."/>
            <person name="Fiori P.L."/>
            <person name="Ren Q."/>
            <person name="Paulsen I."/>
            <person name="Zhang H."/>
            <person name="Bastida-Corcuera F.D."/>
            <person name="Simoes-Barbosa A."/>
            <person name="Brown M.T."/>
            <person name="Hayes R.D."/>
            <person name="Mukherjee M."/>
            <person name="Okumura C.Y."/>
            <person name="Schneider R."/>
            <person name="Smith A.J."/>
            <person name="Vanacova S."/>
            <person name="Villalvazo M."/>
            <person name="Haas B.J."/>
            <person name="Pertea M."/>
            <person name="Feldblyum T.V."/>
            <person name="Utterback T.R."/>
            <person name="Shu C.L."/>
            <person name="Osoegawa K."/>
            <person name="de Jong P.J."/>
            <person name="Hrdy I."/>
            <person name="Horvathova L."/>
            <person name="Zubacova Z."/>
            <person name="Dolezal P."/>
            <person name="Malik S.B."/>
            <person name="Logsdon J.M. Jr."/>
            <person name="Henze K."/>
            <person name="Gupta A."/>
            <person name="Wang C.C."/>
            <person name="Dunne R.L."/>
            <person name="Upcroft J.A."/>
            <person name="Upcroft P."/>
            <person name="White O."/>
            <person name="Salzberg S.L."/>
            <person name="Tang P."/>
            <person name="Chiu C.-H."/>
            <person name="Lee Y.-S."/>
            <person name="Embley T.M."/>
            <person name="Coombs G.H."/>
            <person name="Mottram J.C."/>
            <person name="Tachezy J."/>
            <person name="Fraser-Liggett C.M."/>
            <person name="Johnson P.J."/>
        </authorList>
    </citation>
    <scope>NUCLEOTIDE SEQUENCE [LARGE SCALE GENOMIC DNA]</scope>
    <source>
        <strain evidence="1">G3</strain>
    </source>
</reference>